<reference evidence="2 3" key="1">
    <citation type="submission" date="2024-09" db="EMBL/GenBank/DDBJ databases">
        <authorList>
            <person name="Sun Q."/>
            <person name="Mori K."/>
        </authorList>
    </citation>
    <scope>NUCLEOTIDE SEQUENCE [LARGE SCALE GENOMIC DNA]</scope>
    <source>
        <strain evidence="2 3">JCM 13852</strain>
    </source>
</reference>
<dbReference type="RefSeq" id="WP_378207418.1">
    <property type="nucleotide sequence ID" value="NZ_JBHMBK010000068.1"/>
</dbReference>
<sequence length="113" mass="11760">MSTVADPPEDPTSSRALPATDVLILRAAGELIDTQVAEKIVAPAYAAEPATTLVLDLTAVTYLTIEAVIPFVTLAHRCAAGGTSLRVVVSEPARRKLTSLGLESTFALESPSV</sequence>
<organism evidence="2 3">
    <name type="scientific">Amycolatopsis plumensis</name>
    <dbReference type="NCBI Taxonomy" id="236508"/>
    <lineage>
        <taxon>Bacteria</taxon>
        <taxon>Bacillati</taxon>
        <taxon>Actinomycetota</taxon>
        <taxon>Actinomycetes</taxon>
        <taxon>Pseudonocardiales</taxon>
        <taxon>Pseudonocardiaceae</taxon>
        <taxon>Amycolatopsis</taxon>
    </lineage>
</organism>
<dbReference type="InterPro" id="IPR036513">
    <property type="entry name" value="STAS_dom_sf"/>
</dbReference>
<dbReference type="Proteomes" id="UP001589535">
    <property type="component" value="Unassembled WGS sequence"/>
</dbReference>
<dbReference type="EMBL" id="JBHMBK010000068">
    <property type="protein sequence ID" value="MFB9691044.1"/>
    <property type="molecule type" value="Genomic_DNA"/>
</dbReference>
<gene>
    <name evidence="2" type="ORF">ACFFTO_43310</name>
</gene>
<evidence type="ECO:0000259" key="1">
    <source>
        <dbReference type="Pfam" id="PF01740"/>
    </source>
</evidence>
<feature type="domain" description="STAS" evidence="1">
    <location>
        <begin position="21"/>
        <end position="106"/>
    </location>
</feature>
<accession>A0ABV5UJ33</accession>
<dbReference type="Gene3D" id="3.30.750.24">
    <property type="entry name" value="STAS domain"/>
    <property type="match status" value="1"/>
</dbReference>
<comment type="caution">
    <text evidence="2">The sequence shown here is derived from an EMBL/GenBank/DDBJ whole genome shotgun (WGS) entry which is preliminary data.</text>
</comment>
<keyword evidence="3" id="KW-1185">Reference proteome</keyword>
<evidence type="ECO:0000313" key="3">
    <source>
        <dbReference type="Proteomes" id="UP001589535"/>
    </source>
</evidence>
<name>A0ABV5UJ33_9PSEU</name>
<proteinExistence type="predicted"/>
<evidence type="ECO:0000313" key="2">
    <source>
        <dbReference type="EMBL" id="MFB9691044.1"/>
    </source>
</evidence>
<dbReference type="Pfam" id="PF01740">
    <property type="entry name" value="STAS"/>
    <property type="match status" value="1"/>
</dbReference>
<dbReference type="SUPFAM" id="SSF52091">
    <property type="entry name" value="SpoIIaa-like"/>
    <property type="match status" value="1"/>
</dbReference>
<protein>
    <submittedName>
        <fullName evidence="2">STAS domain-containing protein</fullName>
    </submittedName>
</protein>
<dbReference type="InterPro" id="IPR002645">
    <property type="entry name" value="STAS_dom"/>
</dbReference>